<evidence type="ECO:0000313" key="2">
    <source>
        <dbReference type="Proteomes" id="UP001180087"/>
    </source>
</evidence>
<proteinExistence type="predicted"/>
<keyword evidence="2" id="KW-1185">Reference proteome</keyword>
<dbReference type="Proteomes" id="UP001180087">
    <property type="component" value="Chromosome"/>
</dbReference>
<dbReference type="RefSeq" id="WP_348029202.1">
    <property type="nucleotide sequence ID" value="NZ_CP129113.1"/>
</dbReference>
<dbReference type="EMBL" id="CP129113">
    <property type="protein sequence ID" value="WLV25414.1"/>
    <property type="molecule type" value="Genomic_DNA"/>
</dbReference>
<reference evidence="1" key="1">
    <citation type="submission" date="2023-06" db="EMBL/GenBank/DDBJ databases">
        <title>A Treasure from Seagulls: Isolation and Description of Aciduricobacillus qingdaonensis gen. nov., sp. nov., a Rare Obligately Uric Acid-utilizing Member in the Family Bacillaceae.</title>
        <authorList>
            <person name="Liu W."/>
            <person name="Wang B."/>
        </authorList>
    </citation>
    <scope>NUCLEOTIDE SEQUENCE</scope>
    <source>
        <strain evidence="1">44XB</strain>
    </source>
</reference>
<protein>
    <submittedName>
        <fullName evidence="1">YtxH domain-containing protein</fullName>
    </submittedName>
</protein>
<accession>A0ABY9KXP5</accession>
<gene>
    <name evidence="1" type="ORF">QR721_04075</name>
</gene>
<evidence type="ECO:0000313" key="1">
    <source>
        <dbReference type="EMBL" id="WLV25414.1"/>
    </source>
</evidence>
<sequence length="103" mass="10994">MANRKLMTRMLIGAVVGGLTALSDSSVRAYAKDKLNQVKLGATICMREPSASIGLARQAFRDFADNVDKQAGNVMNAVEQIEGTVASITSSGRQEPPRIEAVK</sequence>
<name>A0ABY9KXP5_9BACI</name>
<organism evidence="1 2">
    <name type="scientific">Aciduricibacillus chroicocephali</name>
    <dbReference type="NCBI Taxonomy" id="3054939"/>
    <lineage>
        <taxon>Bacteria</taxon>
        <taxon>Bacillati</taxon>
        <taxon>Bacillota</taxon>
        <taxon>Bacilli</taxon>
        <taxon>Bacillales</taxon>
        <taxon>Bacillaceae</taxon>
        <taxon>Aciduricibacillus</taxon>
    </lineage>
</organism>